<keyword evidence="5 6" id="KW-0472">Membrane</keyword>
<dbReference type="Proteomes" id="UP000023152">
    <property type="component" value="Unassembled WGS sequence"/>
</dbReference>
<dbReference type="OMA" id="FRTEEKW"/>
<keyword evidence="2" id="KW-0813">Transport</keyword>
<dbReference type="PANTHER" id="PTHR43840">
    <property type="entry name" value="MITOCHONDRIAL METAL TRANSPORTER 1-RELATED"/>
    <property type="match status" value="1"/>
</dbReference>
<dbReference type="InterPro" id="IPR050291">
    <property type="entry name" value="CDF_Transporter"/>
</dbReference>
<organism evidence="8 9">
    <name type="scientific">Reticulomyxa filosa</name>
    <dbReference type="NCBI Taxonomy" id="46433"/>
    <lineage>
        <taxon>Eukaryota</taxon>
        <taxon>Sar</taxon>
        <taxon>Rhizaria</taxon>
        <taxon>Retaria</taxon>
        <taxon>Foraminifera</taxon>
        <taxon>Monothalamids</taxon>
        <taxon>Reticulomyxidae</taxon>
        <taxon>Reticulomyxa</taxon>
    </lineage>
</organism>
<evidence type="ECO:0000256" key="2">
    <source>
        <dbReference type="ARBA" id="ARBA00022448"/>
    </source>
</evidence>
<evidence type="ECO:0000256" key="5">
    <source>
        <dbReference type="ARBA" id="ARBA00023136"/>
    </source>
</evidence>
<dbReference type="GO" id="GO:0016020">
    <property type="term" value="C:membrane"/>
    <property type="evidence" value="ECO:0007669"/>
    <property type="project" value="UniProtKB-SubCell"/>
</dbReference>
<sequence length="195" mass="22264">MSHSYDVVFHSLMVGTLTFCVILKLGLWLYCRRFQHSPIACALAEDHINDVCSNGVAIIAVSVASNIHSMAWLDAVGGIAISLYIIVRWFQIGTIEVEKLIGKCADDSNVEEIRVLCENHSHDVIVDIIRVYHIGRNVLVEVEVVMNKHKTLEYVHDVSLELQKKIESFPYVERAFVHVDYMKRDYDEHKIPSLK</sequence>
<dbReference type="Pfam" id="PF01545">
    <property type="entry name" value="Cation_efflux"/>
    <property type="match status" value="1"/>
</dbReference>
<keyword evidence="9" id="KW-1185">Reference proteome</keyword>
<dbReference type="PANTHER" id="PTHR43840:SF52">
    <property type="entry name" value="CATION EFFLUX FAMILY PROTEIN"/>
    <property type="match status" value="1"/>
</dbReference>
<comment type="subcellular location">
    <subcellularLocation>
        <location evidence="1">Membrane</location>
        <topology evidence="1">Multi-pass membrane protein</topology>
    </subcellularLocation>
</comment>
<dbReference type="Gene3D" id="3.30.70.1350">
    <property type="entry name" value="Cation efflux protein, cytoplasmic domain"/>
    <property type="match status" value="1"/>
</dbReference>
<keyword evidence="4 6" id="KW-1133">Transmembrane helix</keyword>
<reference evidence="8 9" key="1">
    <citation type="journal article" date="2013" name="Curr. Biol.">
        <title>The Genome of the Foraminiferan Reticulomyxa filosa.</title>
        <authorList>
            <person name="Glockner G."/>
            <person name="Hulsmann N."/>
            <person name="Schleicher M."/>
            <person name="Noegel A.A."/>
            <person name="Eichinger L."/>
            <person name="Gallinger C."/>
            <person name="Pawlowski J."/>
            <person name="Sierra R."/>
            <person name="Euteneuer U."/>
            <person name="Pillet L."/>
            <person name="Moustafa A."/>
            <person name="Platzer M."/>
            <person name="Groth M."/>
            <person name="Szafranski K."/>
            <person name="Schliwa M."/>
        </authorList>
    </citation>
    <scope>NUCLEOTIDE SEQUENCE [LARGE SCALE GENOMIC DNA]</scope>
</reference>
<protein>
    <submittedName>
        <fullName evidence="8">Cation efflux protein/ zinc transporter</fullName>
    </submittedName>
</protein>
<dbReference type="SUPFAM" id="SSF160240">
    <property type="entry name" value="Cation efflux protein cytoplasmic domain-like"/>
    <property type="match status" value="1"/>
</dbReference>
<dbReference type="AlphaFoldDB" id="X6NQC7"/>
<dbReference type="InterPro" id="IPR058533">
    <property type="entry name" value="Cation_efflux_TM"/>
</dbReference>
<evidence type="ECO:0000313" key="9">
    <source>
        <dbReference type="Proteomes" id="UP000023152"/>
    </source>
</evidence>
<proteinExistence type="predicted"/>
<evidence type="ECO:0000256" key="4">
    <source>
        <dbReference type="ARBA" id="ARBA00022989"/>
    </source>
</evidence>
<comment type="caution">
    <text evidence="8">The sequence shown here is derived from an EMBL/GenBank/DDBJ whole genome shotgun (WGS) entry which is preliminary data.</text>
</comment>
<evidence type="ECO:0000256" key="3">
    <source>
        <dbReference type="ARBA" id="ARBA00022692"/>
    </source>
</evidence>
<dbReference type="InterPro" id="IPR036837">
    <property type="entry name" value="Cation_efflux_CTD_sf"/>
</dbReference>
<accession>X6NQC7</accession>
<dbReference type="InterPro" id="IPR027469">
    <property type="entry name" value="Cation_efflux_TMD_sf"/>
</dbReference>
<evidence type="ECO:0000313" key="8">
    <source>
        <dbReference type="EMBL" id="ETO28226.1"/>
    </source>
</evidence>
<dbReference type="GO" id="GO:0008324">
    <property type="term" value="F:monoatomic cation transmembrane transporter activity"/>
    <property type="evidence" value="ECO:0007669"/>
    <property type="project" value="InterPro"/>
</dbReference>
<dbReference type="Gene3D" id="1.20.1510.10">
    <property type="entry name" value="Cation efflux protein transmembrane domain"/>
    <property type="match status" value="1"/>
</dbReference>
<dbReference type="EMBL" id="ASPP01006793">
    <property type="protein sequence ID" value="ETO28226.1"/>
    <property type="molecule type" value="Genomic_DNA"/>
</dbReference>
<name>X6NQC7_RETFI</name>
<keyword evidence="3 6" id="KW-0812">Transmembrane</keyword>
<evidence type="ECO:0000256" key="1">
    <source>
        <dbReference type="ARBA" id="ARBA00004141"/>
    </source>
</evidence>
<dbReference type="OrthoDB" id="78296at2759"/>
<evidence type="ECO:0000259" key="7">
    <source>
        <dbReference type="Pfam" id="PF01545"/>
    </source>
</evidence>
<dbReference type="SUPFAM" id="SSF161111">
    <property type="entry name" value="Cation efflux protein transmembrane domain-like"/>
    <property type="match status" value="1"/>
</dbReference>
<feature type="domain" description="Cation efflux protein transmembrane" evidence="7">
    <location>
        <begin position="3"/>
        <end position="93"/>
    </location>
</feature>
<gene>
    <name evidence="8" type="ORF">RFI_08910</name>
</gene>
<feature type="transmembrane region" description="Helical" evidence="6">
    <location>
        <begin position="12"/>
        <end position="30"/>
    </location>
</feature>
<evidence type="ECO:0000256" key="6">
    <source>
        <dbReference type="SAM" id="Phobius"/>
    </source>
</evidence>